<sequence>MSSTADADSERTSSPVLNLINVLRCFTTEAPEQGVTEIAERVGVHKSTVSRLLATLEGEQLVERVPSSRKYRLGLGLIGIAGPLLASLDVRRLAYPVLTELSAVTAETAALMVWDGSAAVTVEQVAGPQRVKHTSSMGTRYATMHSASVMVLLAYQEPGLARKLCTSGALIGDGPEPSIWPELIDEYEAELEEVRATGYAVNFRRTFDDEVGVCAVVVDHRGDPVAGLLIAAPAYRVDEARCAELLERCRAAAAEVSSRLGGATDIPPGTI</sequence>
<feature type="domain" description="IclR-ED" evidence="5">
    <location>
        <begin position="76"/>
        <end position="262"/>
    </location>
</feature>
<dbReference type="PANTHER" id="PTHR30136">
    <property type="entry name" value="HELIX-TURN-HELIX TRANSCRIPTIONAL REGULATOR, ICLR FAMILY"/>
    <property type="match status" value="1"/>
</dbReference>
<keyword evidence="7" id="KW-1185">Reference proteome</keyword>
<dbReference type="InterPro" id="IPR011991">
    <property type="entry name" value="ArsR-like_HTH"/>
</dbReference>
<dbReference type="PROSITE" id="PS51078">
    <property type="entry name" value="ICLR_ED"/>
    <property type="match status" value="1"/>
</dbReference>
<dbReference type="SUPFAM" id="SSF46785">
    <property type="entry name" value="Winged helix' DNA-binding domain"/>
    <property type="match status" value="1"/>
</dbReference>
<dbReference type="Gene3D" id="3.30.450.40">
    <property type="match status" value="1"/>
</dbReference>
<name>A0ABY8H925_9MICC</name>
<organism evidence="6 7">
    <name type="scientific">Citricoccus muralis</name>
    <dbReference type="NCBI Taxonomy" id="169134"/>
    <lineage>
        <taxon>Bacteria</taxon>
        <taxon>Bacillati</taxon>
        <taxon>Actinomycetota</taxon>
        <taxon>Actinomycetes</taxon>
        <taxon>Micrococcales</taxon>
        <taxon>Micrococcaceae</taxon>
        <taxon>Citricoccus</taxon>
    </lineage>
</organism>
<evidence type="ECO:0000256" key="3">
    <source>
        <dbReference type="ARBA" id="ARBA00023163"/>
    </source>
</evidence>
<proteinExistence type="predicted"/>
<evidence type="ECO:0000256" key="2">
    <source>
        <dbReference type="ARBA" id="ARBA00023125"/>
    </source>
</evidence>
<dbReference type="InterPro" id="IPR029016">
    <property type="entry name" value="GAF-like_dom_sf"/>
</dbReference>
<dbReference type="Proteomes" id="UP001219037">
    <property type="component" value="Chromosome"/>
</dbReference>
<protein>
    <submittedName>
        <fullName evidence="6">IclR family transcriptional regulator</fullName>
    </submittedName>
</protein>
<dbReference type="Pfam" id="PF01614">
    <property type="entry name" value="IclR_C"/>
    <property type="match status" value="1"/>
</dbReference>
<dbReference type="Pfam" id="PF09339">
    <property type="entry name" value="HTH_IclR"/>
    <property type="match status" value="1"/>
</dbReference>
<dbReference type="CDD" id="cd00090">
    <property type="entry name" value="HTH_ARSR"/>
    <property type="match status" value="1"/>
</dbReference>
<evidence type="ECO:0000313" key="7">
    <source>
        <dbReference type="Proteomes" id="UP001219037"/>
    </source>
</evidence>
<dbReference type="RefSeq" id="WP_278158881.1">
    <property type="nucleotide sequence ID" value="NZ_CP121252.1"/>
</dbReference>
<evidence type="ECO:0000259" key="4">
    <source>
        <dbReference type="PROSITE" id="PS51077"/>
    </source>
</evidence>
<keyword evidence="3" id="KW-0804">Transcription</keyword>
<dbReference type="Gene3D" id="1.10.10.10">
    <property type="entry name" value="Winged helix-like DNA-binding domain superfamily/Winged helix DNA-binding domain"/>
    <property type="match status" value="1"/>
</dbReference>
<dbReference type="EMBL" id="CP121252">
    <property type="protein sequence ID" value="WFP17411.1"/>
    <property type="molecule type" value="Genomic_DNA"/>
</dbReference>
<dbReference type="InterPro" id="IPR036390">
    <property type="entry name" value="WH_DNA-bd_sf"/>
</dbReference>
<dbReference type="PROSITE" id="PS51077">
    <property type="entry name" value="HTH_ICLR"/>
    <property type="match status" value="1"/>
</dbReference>
<dbReference type="SMART" id="SM00346">
    <property type="entry name" value="HTH_ICLR"/>
    <property type="match status" value="1"/>
</dbReference>
<accession>A0ABY8H925</accession>
<evidence type="ECO:0000313" key="6">
    <source>
        <dbReference type="EMBL" id="WFP17411.1"/>
    </source>
</evidence>
<evidence type="ECO:0000256" key="1">
    <source>
        <dbReference type="ARBA" id="ARBA00023015"/>
    </source>
</evidence>
<dbReference type="SUPFAM" id="SSF55781">
    <property type="entry name" value="GAF domain-like"/>
    <property type="match status" value="1"/>
</dbReference>
<feature type="domain" description="HTH iclR-type" evidence="4">
    <location>
        <begin position="13"/>
        <end position="75"/>
    </location>
</feature>
<evidence type="ECO:0000259" key="5">
    <source>
        <dbReference type="PROSITE" id="PS51078"/>
    </source>
</evidence>
<dbReference type="InterPro" id="IPR050707">
    <property type="entry name" value="HTH_MetabolicPath_Reg"/>
</dbReference>
<dbReference type="InterPro" id="IPR036388">
    <property type="entry name" value="WH-like_DNA-bd_sf"/>
</dbReference>
<keyword evidence="2" id="KW-0238">DNA-binding</keyword>
<keyword evidence="1" id="KW-0805">Transcription regulation</keyword>
<dbReference type="InterPro" id="IPR014757">
    <property type="entry name" value="Tscrpt_reg_IclR_C"/>
</dbReference>
<dbReference type="PANTHER" id="PTHR30136:SF24">
    <property type="entry name" value="HTH-TYPE TRANSCRIPTIONAL REPRESSOR ALLR"/>
    <property type="match status" value="1"/>
</dbReference>
<gene>
    <name evidence="6" type="ORF">P8192_04685</name>
</gene>
<dbReference type="InterPro" id="IPR005471">
    <property type="entry name" value="Tscrpt_reg_IclR_N"/>
</dbReference>
<reference evidence="6 7" key="1">
    <citation type="submission" date="2023-04" db="EMBL/GenBank/DDBJ databases">
        <title>Funneling lignin-derived compounds into biodiesel using alkali-halophilic Citricoccus sp. P2.</title>
        <authorList>
            <person name="Luo C.-B."/>
        </authorList>
    </citation>
    <scope>NUCLEOTIDE SEQUENCE [LARGE SCALE GENOMIC DNA]</scope>
    <source>
        <strain evidence="6 7">P2</strain>
    </source>
</reference>